<evidence type="ECO:0000256" key="6">
    <source>
        <dbReference type="ARBA" id="ARBA00023136"/>
    </source>
</evidence>
<feature type="transmembrane region" description="Helical" evidence="7">
    <location>
        <begin position="201"/>
        <end position="218"/>
    </location>
</feature>
<evidence type="ECO:0000256" key="1">
    <source>
        <dbReference type="ARBA" id="ARBA00004236"/>
    </source>
</evidence>
<feature type="domain" description="4Fe-4S ferredoxin-type" evidence="8">
    <location>
        <begin position="219"/>
        <end position="250"/>
    </location>
</feature>
<keyword evidence="3" id="KW-0479">Metal-binding</keyword>
<evidence type="ECO:0000313" key="10">
    <source>
        <dbReference type="Proteomes" id="UP000663651"/>
    </source>
</evidence>
<evidence type="ECO:0000256" key="4">
    <source>
        <dbReference type="ARBA" id="ARBA00023004"/>
    </source>
</evidence>
<feature type="transmembrane region" description="Helical" evidence="7">
    <location>
        <begin position="73"/>
        <end position="92"/>
    </location>
</feature>
<comment type="subcellular location">
    <subcellularLocation>
        <location evidence="1">Cell membrane</location>
    </subcellularLocation>
</comment>
<keyword evidence="5" id="KW-0411">Iron-sulfur</keyword>
<dbReference type="PANTHER" id="PTHR30224">
    <property type="entry name" value="ELECTRON TRANSPORT PROTEIN"/>
    <property type="match status" value="1"/>
</dbReference>
<keyword evidence="7" id="KW-1133">Transmembrane helix</keyword>
<dbReference type="InterPro" id="IPR052378">
    <property type="entry name" value="NosR_regulator"/>
</dbReference>
<feature type="transmembrane region" description="Helical" evidence="7">
    <location>
        <begin position="173"/>
        <end position="195"/>
    </location>
</feature>
<feature type="transmembrane region" description="Helical" evidence="7">
    <location>
        <begin position="12"/>
        <end position="32"/>
    </location>
</feature>
<dbReference type="Proteomes" id="UP000663651">
    <property type="component" value="Chromosome"/>
</dbReference>
<accession>A0ABX7Q531</accession>
<evidence type="ECO:0000256" key="3">
    <source>
        <dbReference type="ARBA" id="ARBA00022723"/>
    </source>
</evidence>
<keyword evidence="10" id="KW-1185">Reference proteome</keyword>
<keyword evidence="6 7" id="KW-0472">Membrane</keyword>
<dbReference type="SUPFAM" id="SSF54862">
    <property type="entry name" value="4Fe-4S ferredoxins"/>
    <property type="match status" value="1"/>
</dbReference>
<feature type="transmembrane region" description="Helical" evidence="7">
    <location>
        <begin position="138"/>
        <end position="161"/>
    </location>
</feature>
<dbReference type="Pfam" id="PF12801">
    <property type="entry name" value="Fer4_5"/>
    <property type="match status" value="1"/>
</dbReference>
<feature type="domain" description="4Fe-4S ferredoxin-type" evidence="8">
    <location>
        <begin position="251"/>
        <end position="278"/>
    </location>
</feature>
<dbReference type="Pfam" id="PF13237">
    <property type="entry name" value="Fer4_10"/>
    <property type="match status" value="1"/>
</dbReference>
<evidence type="ECO:0000313" key="9">
    <source>
        <dbReference type="EMBL" id="QSV46556.1"/>
    </source>
</evidence>
<dbReference type="PANTHER" id="PTHR30224:SF4">
    <property type="entry name" value="ELECTRON TRANSPORT PROTEIN YCCM-RELATED"/>
    <property type="match status" value="1"/>
</dbReference>
<protein>
    <submittedName>
        <fullName evidence="9">4Fe-4S binding protein</fullName>
    </submittedName>
</protein>
<keyword evidence="2" id="KW-1003">Cell membrane</keyword>
<feature type="transmembrane region" description="Helical" evidence="7">
    <location>
        <begin position="282"/>
        <end position="303"/>
    </location>
</feature>
<gene>
    <name evidence="9" type="ORF">JZM60_04565</name>
</gene>
<evidence type="ECO:0000256" key="7">
    <source>
        <dbReference type="SAM" id="Phobius"/>
    </source>
</evidence>
<reference evidence="9 10" key="1">
    <citation type="submission" date="2021-03" db="EMBL/GenBank/DDBJ databases">
        <title>Geobacter metallireducens gen. nov. sp. nov., a microorganism capable of coupling the complete oxidation of organic compounds to the reduction of iron and other metals.</title>
        <authorList>
            <person name="Li Y."/>
        </authorList>
    </citation>
    <scope>NUCLEOTIDE SEQUENCE [LARGE SCALE GENOMIC DNA]</scope>
    <source>
        <strain evidence="9 10">Jerry-YX</strain>
    </source>
</reference>
<proteinExistence type="predicted"/>
<evidence type="ECO:0000259" key="8">
    <source>
        <dbReference type="PROSITE" id="PS51379"/>
    </source>
</evidence>
<dbReference type="EMBL" id="CP071382">
    <property type="protein sequence ID" value="QSV46556.1"/>
    <property type="molecule type" value="Genomic_DNA"/>
</dbReference>
<dbReference type="PROSITE" id="PS51379">
    <property type="entry name" value="4FE4S_FER_2"/>
    <property type="match status" value="2"/>
</dbReference>
<dbReference type="PROSITE" id="PS00198">
    <property type="entry name" value="4FE4S_FER_1"/>
    <property type="match status" value="1"/>
</dbReference>
<evidence type="ECO:0000256" key="5">
    <source>
        <dbReference type="ARBA" id="ARBA00023014"/>
    </source>
</evidence>
<name>A0ABX7Q531_9BACT</name>
<keyword evidence="7" id="KW-0812">Transmembrane</keyword>
<dbReference type="InterPro" id="IPR017900">
    <property type="entry name" value="4Fe4S_Fe_S_CS"/>
</dbReference>
<organism evidence="9 10">
    <name type="scientific">Geobacter benzoatilyticus</name>
    <dbReference type="NCBI Taxonomy" id="2815309"/>
    <lineage>
        <taxon>Bacteria</taxon>
        <taxon>Pseudomonadati</taxon>
        <taxon>Thermodesulfobacteriota</taxon>
        <taxon>Desulfuromonadia</taxon>
        <taxon>Geobacterales</taxon>
        <taxon>Geobacteraceae</taxon>
        <taxon>Geobacter</taxon>
    </lineage>
</organism>
<dbReference type="RefSeq" id="WP_207164335.1">
    <property type="nucleotide sequence ID" value="NZ_CP071382.1"/>
</dbReference>
<dbReference type="InterPro" id="IPR017896">
    <property type="entry name" value="4Fe4S_Fe-S-bd"/>
</dbReference>
<evidence type="ECO:0000256" key="2">
    <source>
        <dbReference type="ARBA" id="ARBA00022475"/>
    </source>
</evidence>
<sequence length="325" mass="36078">MSKRYVQPLRIAIQWGFLLFMIYLGVRLFLFVRHFRSGGAAPFVPRADGVEGFLPIAGLLGVKDWLASGTINAVHPASVVILVTVVAVSLLLKRSFCSWICPVGTLSELLWKRGFVLFKRNLRPPRWLDVALRGAKYLLLIFFLYSIFWSMPAGAVAGFIYSDYNKVADVRLLDFFLHLSGIPLAVIGVLLVLSLPVRNPFCRYLCPYGALLGLVSMLSPVKVTREKMTCVSCGVCSQVCPSYIPVMAKERVMSEECIGCWRCVSHCRAMGALEMKLTGRKVVVNAILFAVLVVFLFVGGSLVGRATGNWKSQIPYAEYVRLLGQ</sequence>
<keyword evidence="4" id="KW-0408">Iron</keyword>